<evidence type="ECO:0000313" key="2">
    <source>
        <dbReference type="EMBL" id="CAG8725852.1"/>
    </source>
</evidence>
<dbReference type="AlphaFoldDB" id="A0A9N9I866"/>
<dbReference type="Proteomes" id="UP000789405">
    <property type="component" value="Unassembled WGS sequence"/>
</dbReference>
<proteinExistence type="predicted"/>
<reference evidence="2" key="1">
    <citation type="submission" date="2021-06" db="EMBL/GenBank/DDBJ databases">
        <authorList>
            <person name="Kallberg Y."/>
            <person name="Tangrot J."/>
            <person name="Rosling A."/>
        </authorList>
    </citation>
    <scope>NUCLEOTIDE SEQUENCE</scope>
    <source>
        <strain evidence="2">MA453B</strain>
    </source>
</reference>
<comment type="caution">
    <text evidence="2">The sequence shown here is derived from an EMBL/GenBank/DDBJ whole genome shotgun (WGS) entry which is preliminary data.</text>
</comment>
<keyword evidence="3" id="KW-1185">Reference proteome</keyword>
<feature type="region of interest" description="Disordered" evidence="1">
    <location>
        <begin position="73"/>
        <end position="147"/>
    </location>
</feature>
<gene>
    <name evidence="2" type="ORF">DERYTH_LOCUS14709</name>
</gene>
<feature type="compositionally biased region" description="Basic and acidic residues" evidence="1">
    <location>
        <begin position="90"/>
        <end position="106"/>
    </location>
</feature>
<protein>
    <submittedName>
        <fullName evidence="2">25462_t:CDS:1</fullName>
    </submittedName>
</protein>
<evidence type="ECO:0000256" key="1">
    <source>
        <dbReference type="SAM" id="MobiDB-lite"/>
    </source>
</evidence>
<sequence>MTSTDIEQNFPNLSFCLLDIFFSEVHAKVNYRQAYTTINELSKKAIQIGLDAGSNTLEELENCMNSFISKYKPKGKEKMTHKRNISQQENEDKLSNSSSSDKENFIKIENPIVNSKRGAPRKKCFKSSSELENKSNSNTKHLEAQKI</sequence>
<organism evidence="2 3">
    <name type="scientific">Dentiscutata erythropus</name>
    <dbReference type="NCBI Taxonomy" id="1348616"/>
    <lineage>
        <taxon>Eukaryota</taxon>
        <taxon>Fungi</taxon>
        <taxon>Fungi incertae sedis</taxon>
        <taxon>Mucoromycota</taxon>
        <taxon>Glomeromycotina</taxon>
        <taxon>Glomeromycetes</taxon>
        <taxon>Diversisporales</taxon>
        <taxon>Gigasporaceae</taxon>
        <taxon>Dentiscutata</taxon>
    </lineage>
</organism>
<name>A0A9N9I866_9GLOM</name>
<dbReference type="EMBL" id="CAJVPY010011301">
    <property type="protein sequence ID" value="CAG8725852.1"/>
    <property type="molecule type" value="Genomic_DNA"/>
</dbReference>
<dbReference type="OrthoDB" id="2420709at2759"/>
<feature type="compositionally biased region" description="Low complexity" evidence="1">
    <location>
        <begin position="126"/>
        <end position="138"/>
    </location>
</feature>
<evidence type="ECO:0000313" key="3">
    <source>
        <dbReference type="Proteomes" id="UP000789405"/>
    </source>
</evidence>
<accession>A0A9N9I866</accession>
<feature type="compositionally biased region" description="Basic residues" evidence="1">
    <location>
        <begin position="73"/>
        <end position="84"/>
    </location>
</feature>